<dbReference type="RefSeq" id="WP_154435052.1">
    <property type="nucleotide sequence ID" value="NZ_VUNC01000004.1"/>
</dbReference>
<gene>
    <name evidence="2" type="ORF">FYJ68_06090</name>
</gene>
<evidence type="ECO:0000313" key="2">
    <source>
        <dbReference type="EMBL" id="MST72674.1"/>
    </source>
</evidence>
<feature type="region of interest" description="Disordered" evidence="1">
    <location>
        <begin position="1"/>
        <end position="23"/>
    </location>
</feature>
<protein>
    <submittedName>
        <fullName evidence="2">Uncharacterized protein</fullName>
    </submittedName>
</protein>
<sequence length="114" mass="13431">MSTKKDRVWDSRNRNAHKLAKMGDGNEEKAMSLILRTIRYALADAHEFERENTSERYCNSRAHEHKAELLDRRRANLEREWNEYGLTMVNYGPYPTINDLLSGTQDVIHLAYFD</sequence>
<dbReference type="Proteomes" id="UP000469325">
    <property type="component" value="Unassembled WGS sequence"/>
</dbReference>
<name>A0A6N7XNY0_9ACTN</name>
<accession>A0A6N7XNY0</accession>
<comment type="caution">
    <text evidence="2">The sequence shown here is derived from an EMBL/GenBank/DDBJ whole genome shotgun (WGS) entry which is preliminary data.</text>
</comment>
<feature type="compositionally biased region" description="Basic and acidic residues" evidence="1">
    <location>
        <begin position="1"/>
        <end position="13"/>
    </location>
</feature>
<dbReference type="EMBL" id="VUNC01000004">
    <property type="protein sequence ID" value="MST72674.1"/>
    <property type="molecule type" value="Genomic_DNA"/>
</dbReference>
<reference evidence="2 3" key="1">
    <citation type="submission" date="2019-08" db="EMBL/GenBank/DDBJ databases">
        <title>In-depth cultivation of the pig gut microbiome towards novel bacterial diversity and tailored functional studies.</title>
        <authorList>
            <person name="Wylensek D."/>
            <person name="Hitch T.C.A."/>
            <person name="Clavel T."/>
        </authorList>
    </citation>
    <scope>NUCLEOTIDE SEQUENCE [LARGE SCALE GENOMIC DNA]</scope>
    <source>
        <strain evidence="2 3">CA-Schmier-601-WT-1</strain>
    </source>
</reference>
<keyword evidence="3" id="KW-1185">Reference proteome</keyword>
<dbReference type="AlphaFoldDB" id="A0A6N7XNY0"/>
<evidence type="ECO:0000256" key="1">
    <source>
        <dbReference type="SAM" id="MobiDB-lite"/>
    </source>
</evidence>
<evidence type="ECO:0000313" key="3">
    <source>
        <dbReference type="Proteomes" id="UP000469325"/>
    </source>
</evidence>
<organism evidence="2 3">
    <name type="scientific">Olsenella porci</name>
    <dbReference type="NCBI Taxonomy" id="2652279"/>
    <lineage>
        <taxon>Bacteria</taxon>
        <taxon>Bacillati</taxon>
        <taxon>Actinomycetota</taxon>
        <taxon>Coriobacteriia</taxon>
        <taxon>Coriobacteriales</taxon>
        <taxon>Atopobiaceae</taxon>
        <taxon>Olsenella</taxon>
    </lineage>
</organism>
<proteinExistence type="predicted"/>